<dbReference type="SUPFAM" id="SSF47384">
    <property type="entry name" value="Homodimeric domain of signal transducing histidine kinase"/>
    <property type="match status" value="1"/>
</dbReference>
<evidence type="ECO:0000256" key="7">
    <source>
        <dbReference type="ARBA" id="ARBA00022777"/>
    </source>
</evidence>
<dbReference type="RefSeq" id="WP_341672331.1">
    <property type="nucleotide sequence ID" value="NZ_JBBYHV010000001.1"/>
</dbReference>
<accession>A0ABU9IC51</accession>
<keyword evidence="15" id="KW-1185">Reference proteome</keyword>
<evidence type="ECO:0000256" key="5">
    <source>
        <dbReference type="ARBA" id="ARBA00022679"/>
    </source>
</evidence>
<dbReference type="InterPro" id="IPR025919">
    <property type="entry name" value="Stimulus_sens_dom"/>
</dbReference>
<dbReference type="PRINTS" id="PR00344">
    <property type="entry name" value="BCTRLSENSOR"/>
</dbReference>
<dbReference type="InterPro" id="IPR003660">
    <property type="entry name" value="HAMP_dom"/>
</dbReference>
<dbReference type="InterPro" id="IPR025908">
    <property type="entry name" value="Sensor_TM1"/>
</dbReference>
<reference evidence="14 15" key="1">
    <citation type="submission" date="2024-04" db="EMBL/GenBank/DDBJ databases">
        <title>Aurantiacibacter sp. DGU6 16S ribosomal RNA gene Genome sequencing and assembly.</title>
        <authorList>
            <person name="Park S."/>
        </authorList>
    </citation>
    <scope>NUCLEOTIDE SEQUENCE [LARGE SCALE GENOMIC DNA]</scope>
    <source>
        <strain evidence="14 15">DGU6</strain>
    </source>
</reference>
<dbReference type="Pfam" id="PF00672">
    <property type="entry name" value="HAMP"/>
    <property type="match status" value="1"/>
</dbReference>
<keyword evidence="6 11" id="KW-0812">Transmembrane</keyword>
<evidence type="ECO:0000259" key="12">
    <source>
        <dbReference type="PROSITE" id="PS50109"/>
    </source>
</evidence>
<evidence type="ECO:0000256" key="9">
    <source>
        <dbReference type="ARBA" id="ARBA00023012"/>
    </source>
</evidence>
<dbReference type="Pfam" id="PF00512">
    <property type="entry name" value="HisKA"/>
    <property type="match status" value="1"/>
</dbReference>
<gene>
    <name evidence="14" type="ORF">AAEO60_03885</name>
</gene>
<dbReference type="InterPro" id="IPR003661">
    <property type="entry name" value="HisK_dim/P_dom"/>
</dbReference>
<dbReference type="SUPFAM" id="SSF158472">
    <property type="entry name" value="HAMP domain-like"/>
    <property type="match status" value="1"/>
</dbReference>
<evidence type="ECO:0000259" key="13">
    <source>
        <dbReference type="PROSITE" id="PS50885"/>
    </source>
</evidence>
<dbReference type="Pfam" id="PF13756">
    <property type="entry name" value="Stimulus_sens_1"/>
    <property type="match status" value="1"/>
</dbReference>
<comment type="catalytic activity">
    <reaction evidence="1">
        <text>ATP + protein L-histidine = ADP + protein N-phospho-L-histidine.</text>
        <dbReference type="EC" id="2.7.13.3"/>
    </reaction>
</comment>
<dbReference type="SMART" id="SM00388">
    <property type="entry name" value="HisKA"/>
    <property type="match status" value="1"/>
</dbReference>
<proteinExistence type="predicted"/>
<comment type="caution">
    <text evidence="14">The sequence shown here is derived from an EMBL/GenBank/DDBJ whole genome shotgun (WGS) entry which is preliminary data.</text>
</comment>
<protein>
    <recommendedName>
        <fullName evidence="3">histidine kinase</fullName>
        <ecNumber evidence="3">2.7.13.3</ecNumber>
    </recommendedName>
</protein>
<feature type="domain" description="Histidine kinase" evidence="12">
    <location>
        <begin position="305"/>
        <end position="522"/>
    </location>
</feature>
<dbReference type="SMART" id="SM00387">
    <property type="entry name" value="HATPase_c"/>
    <property type="match status" value="1"/>
</dbReference>
<dbReference type="PANTHER" id="PTHR45436:SF5">
    <property type="entry name" value="SENSOR HISTIDINE KINASE TRCS"/>
    <property type="match status" value="1"/>
</dbReference>
<evidence type="ECO:0000313" key="14">
    <source>
        <dbReference type="EMBL" id="MEL1249805.1"/>
    </source>
</evidence>
<dbReference type="Gene3D" id="6.10.340.10">
    <property type="match status" value="1"/>
</dbReference>
<evidence type="ECO:0000256" key="8">
    <source>
        <dbReference type="ARBA" id="ARBA00022989"/>
    </source>
</evidence>
<dbReference type="PROSITE" id="PS50109">
    <property type="entry name" value="HIS_KIN"/>
    <property type="match status" value="1"/>
</dbReference>
<dbReference type="InterPro" id="IPR003594">
    <property type="entry name" value="HATPase_dom"/>
</dbReference>
<dbReference type="Gene3D" id="1.10.287.130">
    <property type="match status" value="1"/>
</dbReference>
<dbReference type="InterPro" id="IPR005467">
    <property type="entry name" value="His_kinase_dom"/>
</dbReference>
<keyword evidence="8 11" id="KW-1133">Transmembrane helix</keyword>
<evidence type="ECO:0000256" key="11">
    <source>
        <dbReference type="SAM" id="Phobius"/>
    </source>
</evidence>
<evidence type="ECO:0000313" key="15">
    <source>
        <dbReference type="Proteomes" id="UP001497045"/>
    </source>
</evidence>
<evidence type="ECO:0000256" key="1">
    <source>
        <dbReference type="ARBA" id="ARBA00000085"/>
    </source>
</evidence>
<dbReference type="PANTHER" id="PTHR45436">
    <property type="entry name" value="SENSOR HISTIDINE KINASE YKOH"/>
    <property type="match status" value="1"/>
</dbReference>
<dbReference type="InterPro" id="IPR036890">
    <property type="entry name" value="HATPase_C_sf"/>
</dbReference>
<keyword evidence="7" id="KW-0418">Kinase</keyword>
<sequence>MADPSSEDTLQASRLERLAIPFGGSLTRRILTVNLIPLLVLAGSLFFLDSYRRQLLDERYKLARIEAQITAEALAGATVERQEALLSQIGREQSMRLRMYDASGKLIADSFELDEPSFTFDDPVAEPFLEDLARWTDNAVNIAVGAPSPPAYVEPDETNADAWPELVRVRQQGLSQIELRRAPDGTPVINAAAPVGLNGASLLTTRNAVDITAAVRSARSSLMTIILLALALSTILSLYLATTIIEPLRRLVQAASRVRLGRDREVEVPRMDERTDEIGLLARAVSDMTATLRHRIDAVESFAADVAHEIKNPLASLRSATETLPKVDDPDLRNQLVEVAAHDVRRIDRLVTEISEASRIDAELSRATFEQVDLCSLFSNVVARKLERGETRGCAVEIACKTNMGEVMGVPVRLERIAENLLDNAVSFSPEGGRIVVTIARNGPRVTATVCDEGPGIPEDEREKVFRRFHSHRPEGEEYGNHSGLGLAIGRTIAEAHSGSLTVEDDVTGLGGACLVLELPAV</sequence>
<evidence type="ECO:0000256" key="2">
    <source>
        <dbReference type="ARBA" id="ARBA00004370"/>
    </source>
</evidence>
<dbReference type="CDD" id="cd06225">
    <property type="entry name" value="HAMP"/>
    <property type="match status" value="1"/>
</dbReference>
<name>A0ABU9IC51_9SPHN</name>
<evidence type="ECO:0000256" key="4">
    <source>
        <dbReference type="ARBA" id="ARBA00022553"/>
    </source>
</evidence>
<feature type="transmembrane region" description="Helical" evidence="11">
    <location>
        <begin position="222"/>
        <end position="241"/>
    </location>
</feature>
<dbReference type="SUPFAM" id="SSF55874">
    <property type="entry name" value="ATPase domain of HSP90 chaperone/DNA topoisomerase II/histidine kinase"/>
    <property type="match status" value="1"/>
</dbReference>
<keyword evidence="9" id="KW-0902">Two-component regulatory system</keyword>
<dbReference type="EMBL" id="JBBYHV010000001">
    <property type="protein sequence ID" value="MEL1249805.1"/>
    <property type="molecule type" value="Genomic_DNA"/>
</dbReference>
<feature type="domain" description="HAMP" evidence="13">
    <location>
        <begin position="242"/>
        <end position="297"/>
    </location>
</feature>
<evidence type="ECO:0000256" key="6">
    <source>
        <dbReference type="ARBA" id="ARBA00022692"/>
    </source>
</evidence>
<dbReference type="Pfam" id="PF02518">
    <property type="entry name" value="HATPase_c"/>
    <property type="match status" value="1"/>
</dbReference>
<keyword evidence="4" id="KW-0597">Phosphoprotein</keyword>
<dbReference type="InterPro" id="IPR050428">
    <property type="entry name" value="TCS_sensor_his_kinase"/>
</dbReference>
<comment type="subcellular location">
    <subcellularLocation>
        <location evidence="2">Membrane</location>
    </subcellularLocation>
</comment>
<keyword evidence="10 11" id="KW-0472">Membrane</keyword>
<dbReference type="PROSITE" id="PS50885">
    <property type="entry name" value="HAMP"/>
    <property type="match status" value="1"/>
</dbReference>
<dbReference type="SMART" id="SM00304">
    <property type="entry name" value="HAMP"/>
    <property type="match status" value="1"/>
</dbReference>
<feature type="transmembrane region" description="Helical" evidence="11">
    <location>
        <begin position="30"/>
        <end position="51"/>
    </location>
</feature>
<evidence type="ECO:0000256" key="10">
    <source>
        <dbReference type="ARBA" id="ARBA00023136"/>
    </source>
</evidence>
<dbReference type="CDD" id="cd00082">
    <property type="entry name" value="HisKA"/>
    <property type="match status" value="1"/>
</dbReference>
<organism evidence="14 15">
    <name type="scientific">Aurantiacibacter gilvus</name>
    <dbReference type="NCBI Taxonomy" id="3139141"/>
    <lineage>
        <taxon>Bacteria</taxon>
        <taxon>Pseudomonadati</taxon>
        <taxon>Pseudomonadota</taxon>
        <taxon>Alphaproteobacteria</taxon>
        <taxon>Sphingomonadales</taxon>
        <taxon>Erythrobacteraceae</taxon>
        <taxon>Aurantiacibacter</taxon>
    </lineage>
</organism>
<dbReference type="Gene3D" id="3.30.565.10">
    <property type="entry name" value="Histidine kinase-like ATPase, C-terminal domain"/>
    <property type="match status" value="1"/>
</dbReference>
<evidence type="ECO:0000256" key="3">
    <source>
        <dbReference type="ARBA" id="ARBA00012438"/>
    </source>
</evidence>
<dbReference type="InterPro" id="IPR004358">
    <property type="entry name" value="Sig_transdc_His_kin-like_C"/>
</dbReference>
<dbReference type="EC" id="2.7.13.3" evidence="3"/>
<keyword evidence="5" id="KW-0808">Transferase</keyword>
<dbReference type="InterPro" id="IPR036097">
    <property type="entry name" value="HisK_dim/P_sf"/>
</dbReference>
<dbReference type="Proteomes" id="UP001497045">
    <property type="component" value="Unassembled WGS sequence"/>
</dbReference>
<dbReference type="Pfam" id="PF13755">
    <property type="entry name" value="Sensor_TM1"/>
    <property type="match status" value="1"/>
</dbReference>